<accession>A0A1W1X3N9</accession>
<protein>
    <submittedName>
        <fullName evidence="4">Acetyltransferase (GNAT) family protein</fullName>
    </submittedName>
</protein>
<keyword evidence="5" id="KW-1185">Reference proteome</keyword>
<keyword evidence="1 4" id="KW-0808">Transferase</keyword>
<dbReference type="GO" id="GO:0016747">
    <property type="term" value="F:acyltransferase activity, transferring groups other than amino-acyl groups"/>
    <property type="evidence" value="ECO:0007669"/>
    <property type="project" value="InterPro"/>
</dbReference>
<evidence type="ECO:0000313" key="4">
    <source>
        <dbReference type="EMBL" id="SMC18512.1"/>
    </source>
</evidence>
<dbReference type="InterPro" id="IPR000182">
    <property type="entry name" value="GNAT_dom"/>
</dbReference>
<dbReference type="InterPro" id="IPR056935">
    <property type="entry name" value="Rv0428c-like_C"/>
</dbReference>
<name>A0A1W1X3N9_9NEIS</name>
<keyword evidence="2" id="KW-0012">Acyltransferase</keyword>
<dbReference type="InterPro" id="IPR016181">
    <property type="entry name" value="Acyl_CoA_acyltransferase"/>
</dbReference>
<sequence length="250" mass="27427">MTAVAATRIVQLEALTTSAWPALSTELLDGWLLRFAAGYTKRANSVLPLYAGALPDEAKIEYVEARYQAVGQPAVFKLTPATAALDATLAARGYELVDASSVQTLDLQRERYQQDPQVTLWRQPDPVWFDAFAGMSGLTPAQREAAARMLAGYACNTAFAVVRQHERIVACGFAVRQWDSVVLFDIVTDPAERRSGYGRRLVDSLLAWGQEAGATQGLLQVVADNAPAVALYAGFGFAEQYQYWYRRQPG</sequence>
<dbReference type="Gene3D" id="3.40.630.30">
    <property type="match status" value="1"/>
</dbReference>
<feature type="domain" description="N-acetyltransferase" evidence="3">
    <location>
        <begin position="94"/>
        <end position="250"/>
    </location>
</feature>
<organism evidence="4 5">
    <name type="scientific">Andreprevotia lacus DSM 23236</name>
    <dbReference type="NCBI Taxonomy" id="1121001"/>
    <lineage>
        <taxon>Bacteria</taxon>
        <taxon>Pseudomonadati</taxon>
        <taxon>Pseudomonadota</taxon>
        <taxon>Betaproteobacteria</taxon>
        <taxon>Neisseriales</taxon>
        <taxon>Chitinibacteraceae</taxon>
        <taxon>Andreprevotia</taxon>
    </lineage>
</organism>
<dbReference type="PANTHER" id="PTHR43877">
    <property type="entry name" value="AMINOALKYLPHOSPHONATE N-ACETYLTRANSFERASE-RELATED-RELATED"/>
    <property type="match status" value="1"/>
</dbReference>
<proteinExistence type="predicted"/>
<evidence type="ECO:0000259" key="3">
    <source>
        <dbReference type="PROSITE" id="PS51186"/>
    </source>
</evidence>
<gene>
    <name evidence="4" type="ORF">SAMN02745857_00575</name>
</gene>
<dbReference type="PROSITE" id="PS51186">
    <property type="entry name" value="GNAT"/>
    <property type="match status" value="1"/>
</dbReference>
<dbReference type="Proteomes" id="UP000192761">
    <property type="component" value="Unassembled WGS sequence"/>
</dbReference>
<dbReference type="InterPro" id="IPR050832">
    <property type="entry name" value="Bact_Acetyltransf"/>
</dbReference>
<dbReference type="SUPFAM" id="SSF55729">
    <property type="entry name" value="Acyl-CoA N-acyltransferases (Nat)"/>
    <property type="match status" value="1"/>
</dbReference>
<dbReference type="AlphaFoldDB" id="A0A1W1X3N9"/>
<evidence type="ECO:0000256" key="2">
    <source>
        <dbReference type="ARBA" id="ARBA00023315"/>
    </source>
</evidence>
<dbReference type="PANTHER" id="PTHR43877:SF2">
    <property type="entry name" value="AMINOALKYLPHOSPHONATE N-ACETYLTRANSFERASE-RELATED"/>
    <property type="match status" value="1"/>
</dbReference>
<reference evidence="4 5" key="1">
    <citation type="submission" date="2017-04" db="EMBL/GenBank/DDBJ databases">
        <authorList>
            <person name="Afonso C.L."/>
            <person name="Miller P.J."/>
            <person name="Scott M.A."/>
            <person name="Spackman E."/>
            <person name="Goraichik I."/>
            <person name="Dimitrov K.M."/>
            <person name="Suarez D.L."/>
            <person name="Swayne D.E."/>
        </authorList>
    </citation>
    <scope>NUCLEOTIDE SEQUENCE [LARGE SCALE GENOMIC DNA]</scope>
    <source>
        <strain evidence="4 5">DSM 23236</strain>
    </source>
</reference>
<evidence type="ECO:0000313" key="5">
    <source>
        <dbReference type="Proteomes" id="UP000192761"/>
    </source>
</evidence>
<dbReference type="Pfam" id="PF24553">
    <property type="entry name" value="Rv0428c_C"/>
    <property type="match status" value="1"/>
</dbReference>
<evidence type="ECO:0000256" key="1">
    <source>
        <dbReference type="ARBA" id="ARBA00022679"/>
    </source>
</evidence>
<dbReference type="EMBL" id="FWXD01000002">
    <property type="protein sequence ID" value="SMC18512.1"/>
    <property type="molecule type" value="Genomic_DNA"/>
</dbReference>
<dbReference type="CDD" id="cd04301">
    <property type="entry name" value="NAT_SF"/>
    <property type="match status" value="1"/>
</dbReference>
<dbReference type="STRING" id="1121001.SAMN02745857_00575"/>